<name>A0AAE6IUF3_TREPH</name>
<sequence>MAEKEIISSQNKKIFSIRKKLIFIFSLIIMTLGLLQTALESYIIRTAIEKEAIVYLQDRAVDLAELISIRIHTLSRFLEYVAMSPEMKDPKTSPEAKTTFLQQEMKYQPLLMTLDFVDVNGIRYLPSGGTINISDRSWIQTALKGKLSISEPVKSRTGKGIAITISVPVYDNAANSIGVILAAIPAKTLSKIIDDILIGETGDCYILGKTGTTIAEKDFSLVENFENSIEQAKTDPSVRDMADFEKRAIESDDPIIGYYTWDGDEYISASAKIANTGWTIFPNLTTYELFSAISSLRRNLFVIGLIGFLIGAVITAITAQSITKPLNQTVRILQDISEGAGDLTTTLPAIGGEEIANLSRYFNLTIAKIRSSIIIVSDTASTLQKVAEDLSSNMNHTSDTVNKIGIDVDGIKTQVISQASSVTQTASSLEQMRRAIESLHINIETQSANVSESSSAIEEMVANVHSVNSILVENAKRIAKLQEKSVQVKDNASKSAILMQEISVQSDGLLDATNVIQHIASQTNLLAMNAAIEAAHAGDAGKGFAVVADEIRKLAEESSAQGKQISTVLKNLKANIDEVANDEDKAQKLCEETYNLTTEVKQQEDIIMNAMQEQTAGSGAVLQSMTDINEITVEVKAGASEMMTGSTEVTKEMQKLTEISALMTDSMDEMTAGAIQIGKAIDEVNEITQQTKNNIEILVTEVDKFKIM</sequence>
<evidence type="ECO:0000256" key="9">
    <source>
        <dbReference type="PROSITE-ProRule" id="PRU00284"/>
    </source>
</evidence>
<dbReference type="SUPFAM" id="SSF58104">
    <property type="entry name" value="Methyl-accepting chemotaxis protein (MCP) signaling domain"/>
    <property type="match status" value="1"/>
</dbReference>
<evidence type="ECO:0000256" key="2">
    <source>
        <dbReference type="ARBA" id="ARBA00022475"/>
    </source>
</evidence>
<dbReference type="InterPro" id="IPR003660">
    <property type="entry name" value="HAMP_dom"/>
</dbReference>
<keyword evidence="6 10" id="KW-0472">Membrane</keyword>
<evidence type="ECO:0000313" key="13">
    <source>
        <dbReference type="EMBL" id="QEJ98343.1"/>
    </source>
</evidence>
<evidence type="ECO:0000256" key="5">
    <source>
        <dbReference type="ARBA" id="ARBA00022989"/>
    </source>
</evidence>
<dbReference type="AlphaFoldDB" id="A0AAE6IUF3"/>
<gene>
    <name evidence="13" type="ORF">FUT82_10270</name>
</gene>
<dbReference type="CDD" id="cd06225">
    <property type="entry name" value="HAMP"/>
    <property type="match status" value="1"/>
</dbReference>
<comment type="similarity">
    <text evidence="8">Belongs to the methyl-accepting chemotaxis (MCP) protein family.</text>
</comment>
<dbReference type="Pfam" id="PF00672">
    <property type="entry name" value="HAMP"/>
    <property type="match status" value="1"/>
</dbReference>
<proteinExistence type="inferred from homology"/>
<evidence type="ECO:0000256" key="4">
    <source>
        <dbReference type="ARBA" id="ARBA00022692"/>
    </source>
</evidence>
<dbReference type="EMBL" id="CP042817">
    <property type="protein sequence ID" value="QEJ98343.1"/>
    <property type="molecule type" value="Genomic_DNA"/>
</dbReference>
<evidence type="ECO:0000256" key="8">
    <source>
        <dbReference type="ARBA" id="ARBA00029447"/>
    </source>
</evidence>
<dbReference type="Pfam" id="PF00015">
    <property type="entry name" value="MCPsignal"/>
    <property type="match status" value="1"/>
</dbReference>
<dbReference type="PROSITE" id="PS50111">
    <property type="entry name" value="CHEMOTAXIS_TRANSDUC_2"/>
    <property type="match status" value="1"/>
</dbReference>
<accession>A0AAE6IUF3</accession>
<feature type="transmembrane region" description="Helical" evidence="10">
    <location>
        <begin position="300"/>
        <end position="319"/>
    </location>
</feature>
<keyword evidence="5 10" id="KW-1133">Transmembrane helix</keyword>
<evidence type="ECO:0000256" key="1">
    <source>
        <dbReference type="ARBA" id="ARBA00004651"/>
    </source>
</evidence>
<dbReference type="SMART" id="SM00283">
    <property type="entry name" value="MA"/>
    <property type="match status" value="1"/>
</dbReference>
<organism evidence="13 14">
    <name type="scientific">Treponema phagedenis</name>
    <dbReference type="NCBI Taxonomy" id="162"/>
    <lineage>
        <taxon>Bacteria</taxon>
        <taxon>Pseudomonadati</taxon>
        <taxon>Spirochaetota</taxon>
        <taxon>Spirochaetia</taxon>
        <taxon>Spirochaetales</taxon>
        <taxon>Treponemataceae</taxon>
        <taxon>Treponema</taxon>
    </lineage>
</organism>
<keyword evidence="4 10" id="KW-0812">Transmembrane</keyword>
<dbReference type="Gene3D" id="3.30.450.20">
    <property type="entry name" value="PAS domain"/>
    <property type="match status" value="1"/>
</dbReference>
<protein>
    <submittedName>
        <fullName evidence="13">HAMP domain-containing protein</fullName>
    </submittedName>
</protein>
<dbReference type="CDD" id="cd12914">
    <property type="entry name" value="PDC1_DGC_like"/>
    <property type="match status" value="1"/>
</dbReference>
<dbReference type="InterPro" id="IPR004089">
    <property type="entry name" value="MCPsignal_dom"/>
</dbReference>
<dbReference type="SUPFAM" id="SSF103190">
    <property type="entry name" value="Sensory domain-like"/>
    <property type="match status" value="1"/>
</dbReference>
<evidence type="ECO:0000256" key="3">
    <source>
        <dbReference type="ARBA" id="ARBA00022500"/>
    </source>
</evidence>
<dbReference type="CDD" id="cd12912">
    <property type="entry name" value="PDC2_MCP_like"/>
    <property type="match status" value="1"/>
</dbReference>
<dbReference type="Gene3D" id="1.10.287.950">
    <property type="entry name" value="Methyl-accepting chemotaxis protein"/>
    <property type="match status" value="1"/>
</dbReference>
<dbReference type="GO" id="GO:0005886">
    <property type="term" value="C:plasma membrane"/>
    <property type="evidence" value="ECO:0007669"/>
    <property type="project" value="UniProtKB-SubCell"/>
</dbReference>
<evidence type="ECO:0000256" key="7">
    <source>
        <dbReference type="ARBA" id="ARBA00023224"/>
    </source>
</evidence>
<dbReference type="SMART" id="SM00304">
    <property type="entry name" value="HAMP"/>
    <property type="match status" value="1"/>
</dbReference>
<keyword evidence="2" id="KW-1003">Cell membrane</keyword>
<comment type="subcellular location">
    <subcellularLocation>
        <location evidence="1">Cell membrane</location>
        <topology evidence="1">Multi-pass membrane protein</topology>
    </subcellularLocation>
</comment>
<keyword evidence="7 9" id="KW-0807">Transducer</keyword>
<evidence type="ECO:0000313" key="14">
    <source>
        <dbReference type="Proteomes" id="UP000323594"/>
    </source>
</evidence>
<evidence type="ECO:0000256" key="10">
    <source>
        <dbReference type="SAM" id="Phobius"/>
    </source>
</evidence>
<dbReference type="Proteomes" id="UP000323594">
    <property type="component" value="Chromosome"/>
</dbReference>
<feature type="domain" description="HAMP" evidence="12">
    <location>
        <begin position="320"/>
        <end position="374"/>
    </location>
</feature>
<dbReference type="PANTHER" id="PTHR32089:SF112">
    <property type="entry name" value="LYSOZYME-LIKE PROTEIN-RELATED"/>
    <property type="match status" value="1"/>
</dbReference>
<evidence type="ECO:0000256" key="6">
    <source>
        <dbReference type="ARBA" id="ARBA00023136"/>
    </source>
</evidence>
<dbReference type="PANTHER" id="PTHR32089">
    <property type="entry name" value="METHYL-ACCEPTING CHEMOTAXIS PROTEIN MCPB"/>
    <property type="match status" value="1"/>
</dbReference>
<dbReference type="Pfam" id="PF02743">
    <property type="entry name" value="dCache_1"/>
    <property type="match status" value="1"/>
</dbReference>
<feature type="transmembrane region" description="Helical" evidence="10">
    <location>
        <begin position="21"/>
        <end position="39"/>
    </location>
</feature>
<feature type="domain" description="Methyl-accepting transducer" evidence="11">
    <location>
        <begin position="421"/>
        <end position="650"/>
    </location>
</feature>
<dbReference type="GO" id="GO:0006935">
    <property type="term" value="P:chemotaxis"/>
    <property type="evidence" value="ECO:0007669"/>
    <property type="project" value="UniProtKB-KW"/>
</dbReference>
<reference evidence="13 14" key="1">
    <citation type="submission" date="2019-08" db="EMBL/GenBank/DDBJ databases">
        <authorList>
            <person name="Kuhnert P."/>
        </authorList>
    </citation>
    <scope>NUCLEOTIDE SEQUENCE [LARGE SCALE GENOMIC DNA]</scope>
    <source>
        <strain evidence="13 14">B36.5</strain>
    </source>
</reference>
<dbReference type="InterPro" id="IPR033479">
    <property type="entry name" value="dCache_1"/>
</dbReference>
<dbReference type="PROSITE" id="PS50885">
    <property type="entry name" value="HAMP"/>
    <property type="match status" value="1"/>
</dbReference>
<dbReference type="GO" id="GO:0007165">
    <property type="term" value="P:signal transduction"/>
    <property type="evidence" value="ECO:0007669"/>
    <property type="project" value="UniProtKB-KW"/>
</dbReference>
<dbReference type="RefSeq" id="WP_148879703.1">
    <property type="nucleotide sequence ID" value="NZ_CP027018.1"/>
</dbReference>
<keyword evidence="3" id="KW-0145">Chemotaxis</keyword>
<evidence type="ECO:0000259" key="11">
    <source>
        <dbReference type="PROSITE" id="PS50111"/>
    </source>
</evidence>
<evidence type="ECO:0000259" key="12">
    <source>
        <dbReference type="PROSITE" id="PS50885"/>
    </source>
</evidence>
<dbReference type="InterPro" id="IPR029151">
    <property type="entry name" value="Sensor-like_sf"/>
</dbReference>
<dbReference type="Gene3D" id="6.10.340.10">
    <property type="match status" value="1"/>
</dbReference>